<feature type="region of interest" description="Disordered" evidence="1">
    <location>
        <begin position="39"/>
        <end position="205"/>
    </location>
</feature>
<accession>A0AAD6YVS5</accession>
<feature type="compositionally biased region" description="Polar residues" evidence="1">
    <location>
        <begin position="263"/>
        <end position="277"/>
    </location>
</feature>
<gene>
    <name evidence="2" type="ORF">GGX14DRAFT_5039</name>
</gene>
<dbReference type="InterPro" id="IPR011993">
    <property type="entry name" value="PH-like_dom_sf"/>
</dbReference>
<feature type="compositionally biased region" description="Basic and acidic residues" evidence="1">
    <location>
        <begin position="179"/>
        <end position="205"/>
    </location>
</feature>
<keyword evidence="3" id="KW-1185">Reference proteome</keyword>
<evidence type="ECO:0000313" key="3">
    <source>
        <dbReference type="Proteomes" id="UP001219525"/>
    </source>
</evidence>
<evidence type="ECO:0000313" key="2">
    <source>
        <dbReference type="EMBL" id="KAJ7230520.1"/>
    </source>
</evidence>
<proteinExistence type="predicted"/>
<organism evidence="2 3">
    <name type="scientific">Mycena pura</name>
    <dbReference type="NCBI Taxonomy" id="153505"/>
    <lineage>
        <taxon>Eukaryota</taxon>
        <taxon>Fungi</taxon>
        <taxon>Dikarya</taxon>
        <taxon>Basidiomycota</taxon>
        <taxon>Agaricomycotina</taxon>
        <taxon>Agaricomycetes</taxon>
        <taxon>Agaricomycetidae</taxon>
        <taxon>Agaricales</taxon>
        <taxon>Marasmiineae</taxon>
        <taxon>Mycenaceae</taxon>
        <taxon>Mycena</taxon>
    </lineage>
</organism>
<sequence length="440" mass="47024">MLPVTNFVACGFAALSATVGYALGRKIRPLPSRRAPALSVIESSNSDSATVPPSTFSEKQNKTTEPNNDSEQSILFEPTSATTTVSETLKRKRTPEQEELDPVMEYPQNLDSIYPNKRRSGSVSDQELEPNQTEQNEVTAEPCSPSDNTDSKPPEPRNGEESGDTPNADSVPTVLTKPDGNDENSKSESVNDHLRLANDPPKDGRFVFPKTPAGPRIAPLPFTRCTASTGFAGFAGTSAAFFTLGAPRDGPSDVADKKPIWASTNTSLKGDSPAATTSSADPDVPALAAASSPPAATGHIHATGEEDESVALMLKGLTLFVKRGDAPFSGGIAGTLKLLAHKTTAAKRLLFRREPLRQVVMNVRLQPAGFMRCTFEPRESVLRVALKEFPAASPSESMPAATGEPQTVIYAFKPGRTCRRIDFHDFAEALVAEVREGSQS</sequence>
<feature type="compositionally biased region" description="Basic and acidic residues" evidence="1">
    <location>
        <begin position="149"/>
        <end position="160"/>
    </location>
</feature>
<name>A0AAD6YVS5_9AGAR</name>
<feature type="compositionally biased region" description="Low complexity" evidence="1">
    <location>
        <begin position="278"/>
        <end position="296"/>
    </location>
</feature>
<evidence type="ECO:0000256" key="1">
    <source>
        <dbReference type="SAM" id="MobiDB-lite"/>
    </source>
</evidence>
<dbReference type="AlphaFoldDB" id="A0AAD6YVS5"/>
<feature type="region of interest" description="Disordered" evidence="1">
    <location>
        <begin position="263"/>
        <end position="299"/>
    </location>
</feature>
<feature type="compositionally biased region" description="Polar residues" evidence="1">
    <location>
        <begin position="41"/>
        <end position="87"/>
    </location>
</feature>
<reference evidence="2" key="1">
    <citation type="submission" date="2023-03" db="EMBL/GenBank/DDBJ databases">
        <title>Massive genome expansion in bonnet fungi (Mycena s.s.) driven by repeated elements and novel gene families across ecological guilds.</title>
        <authorList>
            <consortium name="Lawrence Berkeley National Laboratory"/>
            <person name="Harder C.B."/>
            <person name="Miyauchi S."/>
            <person name="Viragh M."/>
            <person name="Kuo A."/>
            <person name="Thoen E."/>
            <person name="Andreopoulos B."/>
            <person name="Lu D."/>
            <person name="Skrede I."/>
            <person name="Drula E."/>
            <person name="Henrissat B."/>
            <person name="Morin E."/>
            <person name="Kohler A."/>
            <person name="Barry K."/>
            <person name="LaButti K."/>
            <person name="Morin E."/>
            <person name="Salamov A."/>
            <person name="Lipzen A."/>
            <person name="Mereny Z."/>
            <person name="Hegedus B."/>
            <person name="Baldrian P."/>
            <person name="Stursova M."/>
            <person name="Weitz H."/>
            <person name="Taylor A."/>
            <person name="Grigoriev I.V."/>
            <person name="Nagy L.G."/>
            <person name="Martin F."/>
            <person name="Kauserud H."/>
        </authorList>
    </citation>
    <scope>NUCLEOTIDE SEQUENCE</scope>
    <source>
        <strain evidence="2">9144</strain>
    </source>
</reference>
<feature type="compositionally biased region" description="Polar residues" evidence="1">
    <location>
        <begin position="121"/>
        <end position="138"/>
    </location>
</feature>
<dbReference type="EMBL" id="JARJCW010000001">
    <property type="protein sequence ID" value="KAJ7230520.1"/>
    <property type="molecule type" value="Genomic_DNA"/>
</dbReference>
<comment type="caution">
    <text evidence="2">The sequence shown here is derived from an EMBL/GenBank/DDBJ whole genome shotgun (WGS) entry which is preliminary data.</text>
</comment>
<evidence type="ECO:0008006" key="4">
    <source>
        <dbReference type="Google" id="ProtNLM"/>
    </source>
</evidence>
<dbReference type="Gene3D" id="2.30.29.30">
    <property type="entry name" value="Pleckstrin-homology domain (PH domain)/Phosphotyrosine-binding domain (PTB)"/>
    <property type="match status" value="1"/>
</dbReference>
<protein>
    <recommendedName>
        <fullName evidence="4">RanBD1 domain-containing protein</fullName>
    </recommendedName>
</protein>
<dbReference type="Proteomes" id="UP001219525">
    <property type="component" value="Unassembled WGS sequence"/>
</dbReference>